<keyword evidence="2" id="KW-1185">Reference proteome</keyword>
<reference evidence="1 2" key="1">
    <citation type="submission" date="2019-03" db="EMBL/GenBank/DDBJ databases">
        <title>First draft genome of Liparis tanakae, snailfish: a comprehensive survey of snailfish specific genes.</title>
        <authorList>
            <person name="Kim W."/>
            <person name="Song I."/>
            <person name="Jeong J.-H."/>
            <person name="Kim D."/>
            <person name="Kim S."/>
            <person name="Ryu S."/>
            <person name="Song J.Y."/>
            <person name="Lee S.K."/>
        </authorList>
    </citation>
    <scope>NUCLEOTIDE SEQUENCE [LARGE SCALE GENOMIC DNA]</scope>
    <source>
        <tissue evidence="1">Muscle</tissue>
    </source>
</reference>
<sequence>MLERSLSYEETRLCIVLERSLSYEETRLCIMLERSLSYEETRGRGDEALHRVGALPLLRGDKETRRRGSASRWSAPSLIIL</sequence>
<dbReference type="EMBL" id="SRLO01023882">
    <property type="protein sequence ID" value="TNN22163.1"/>
    <property type="molecule type" value="Genomic_DNA"/>
</dbReference>
<comment type="caution">
    <text evidence="1">The sequence shown here is derived from an EMBL/GenBank/DDBJ whole genome shotgun (WGS) entry which is preliminary data.</text>
</comment>
<accession>A0A4Z2E068</accession>
<proteinExistence type="predicted"/>
<organism evidence="1 2">
    <name type="scientific">Liparis tanakae</name>
    <name type="common">Tanaka's snailfish</name>
    <dbReference type="NCBI Taxonomy" id="230148"/>
    <lineage>
        <taxon>Eukaryota</taxon>
        <taxon>Metazoa</taxon>
        <taxon>Chordata</taxon>
        <taxon>Craniata</taxon>
        <taxon>Vertebrata</taxon>
        <taxon>Euteleostomi</taxon>
        <taxon>Actinopterygii</taxon>
        <taxon>Neopterygii</taxon>
        <taxon>Teleostei</taxon>
        <taxon>Neoteleostei</taxon>
        <taxon>Acanthomorphata</taxon>
        <taxon>Eupercaria</taxon>
        <taxon>Perciformes</taxon>
        <taxon>Cottioidei</taxon>
        <taxon>Cottales</taxon>
        <taxon>Liparidae</taxon>
        <taxon>Liparis</taxon>
    </lineage>
</organism>
<name>A0A4Z2E068_9TELE</name>
<dbReference type="AlphaFoldDB" id="A0A4Z2E068"/>
<evidence type="ECO:0000313" key="2">
    <source>
        <dbReference type="Proteomes" id="UP000314294"/>
    </source>
</evidence>
<gene>
    <name evidence="1" type="ORF">EYF80_067723</name>
</gene>
<protein>
    <submittedName>
        <fullName evidence="1">Uncharacterized protein</fullName>
    </submittedName>
</protein>
<evidence type="ECO:0000313" key="1">
    <source>
        <dbReference type="EMBL" id="TNN22163.1"/>
    </source>
</evidence>
<dbReference type="Proteomes" id="UP000314294">
    <property type="component" value="Unassembled WGS sequence"/>
</dbReference>